<evidence type="ECO:0000313" key="3">
    <source>
        <dbReference type="Proteomes" id="UP000554482"/>
    </source>
</evidence>
<keyword evidence="2" id="KW-0548">Nucleotidyltransferase</keyword>
<keyword evidence="1" id="KW-0812">Transmembrane</keyword>
<gene>
    <name evidence="2" type="ORF">FRX31_006672</name>
</gene>
<dbReference type="EMBL" id="JABWDY010006352">
    <property type="protein sequence ID" value="KAF5203741.1"/>
    <property type="molecule type" value="Genomic_DNA"/>
</dbReference>
<keyword evidence="1" id="KW-0472">Membrane</keyword>
<organism evidence="2 3">
    <name type="scientific">Thalictrum thalictroides</name>
    <name type="common">Rue-anemone</name>
    <name type="synonym">Anemone thalictroides</name>
    <dbReference type="NCBI Taxonomy" id="46969"/>
    <lineage>
        <taxon>Eukaryota</taxon>
        <taxon>Viridiplantae</taxon>
        <taxon>Streptophyta</taxon>
        <taxon>Embryophyta</taxon>
        <taxon>Tracheophyta</taxon>
        <taxon>Spermatophyta</taxon>
        <taxon>Magnoliopsida</taxon>
        <taxon>Ranunculales</taxon>
        <taxon>Ranunculaceae</taxon>
        <taxon>Thalictroideae</taxon>
        <taxon>Thalictrum</taxon>
    </lineage>
</organism>
<feature type="non-terminal residue" evidence="2">
    <location>
        <position position="242"/>
    </location>
</feature>
<keyword evidence="2" id="KW-0808">Transferase</keyword>
<name>A0A7J6X208_THATH</name>
<keyword evidence="2" id="KW-0695">RNA-directed DNA polymerase</keyword>
<dbReference type="AlphaFoldDB" id="A0A7J6X208"/>
<dbReference type="OrthoDB" id="1751077at2759"/>
<dbReference type="GO" id="GO:0003964">
    <property type="term" value="F:RNA-directed DNA polymerase activity"/>
    <property type="evidence" value="ECO:0007669"/>
    <property type="project" value="UniProtKB-KW"/>
</dbReference>
<comment type="caution">
    <text evidence="2">The sequence shown here is derived from an EMBL/GenBank/DDBJ whole genome shotgun (WGS) entry which is preliminary data.</text>
</comment>
<evidence type="ECO:0000313" key="2">
    <source>
        <dbReference type="EMBL" id="KAF5203741.1"/>
    </source>
</evidence>
<sequence length="242" mass="27330">MLAIKDVLASFSAITGLDMNYSKTSLLVGGLSVDACGDLASILHVQHVRPPVTYLGIPLTASRLGIKDCQPLIDKSMQRIYNWKNRILSFAGRLQLIISVLTAFHIYWSQTFILPTTVLDSLAKKCAIFLWNGTSMGRKLHQAKLSTICLRKEEGGLGISNMKIWNQAAYLGLVFKIAAKGSSLWVQWAWEHHLKNKFFWTMNIPADCSWVWRCVLKAREKAAEFITYLLADGKLTFLWHDI</sequence>
<dbReference type="PANTHER" id="PTHR33116:SF78">
    <property type="entry name" value="OS12G0587133 PROTEIN"/>
    <property type="match status" value="1"/>
</dbReference>
<dbReference type="Proteomes" id="UP000554482">
    <property type="component" value="Unassembled WGS sequence"/>
</dbReference>
<dbReference type="PANTHER" id="PTHR33116">
    <property type="entry name" value="REVERSE TRANSCRIPTASE ZINC-BINDING DOMAIN-CONTAINING PROTEIN-RELATED-RELATED"/>
    <property type="match status" value="1"/>
</dbReference>
<keyword evidence="1" id="KW-1133">Transmembrane helix</keyword>
<keyword evidence="3" id="KW-1185">Reference proteome</keyword>
<reference evidence="2 3" key="1">
    <citation type="submission" date="2020-06" db="EMBL/GenBank/DDBJ databases">
        <title>Transcriptomic and genomic resources for Thalictrum thalictroides and T. hernandezii: Facilitating candidate gene discovery in an emerging model plant lineage.</title>
        <authorList>
            <person name="Arias T."/>
            <person name="Riano-Pachon D.M."/>
            <person name="Di Stilio V.S."/>
        </authorList>
    </citation>
    <scope>NUCLEOTIDE SEQUENCE [LARGE SCALE GENOMIC DNA]</scope>
    <source>
        <strain evidence="3">cv. WT478/WT964</strain>
        <tissue evidence="2">Leaves</tissue>
    </source>
</reference>
<accession>A0A7J6X208</accession>
<protein>
    <submittedName>
        <fullName evidence="2">RNA-directed DNA polymerase (Reverse transcriptase)-related family protein</fullName>
    </submittedName>
</protein>
<proteinExistence type="predicted"/>
<feature type="transmembrane region" description="Helical" evidence="1">
    <location>
        <begin position="87"/>
        <end position="108"/>
    </location>
</feature>
<evidence type="ECO:0000256" key="1">
    <source>
        <dbReference type="SAM" id="Phobius"/>
    </source>
</evidence>